<name>A0A0E0NHM0_ORYRU</name>
<evidence type="ECO:0000313" key="3">
    <source>
        <dbReference type="Proteomes" id="UP000008022"/>
    </source>
</evidence>
<dbReference type="STRING" id="4529.A0A0E0NHM0"/>
<reference evidence="3" key="1">
    <citation type="submission" date="2013-06" db="EMBL/GenBank/DDBJ databases">
        <authorList>
            <person name="Zhao Q."/>
        </authorList>
    </citation>
    <scope>NUCLEOTIDE SEQUENCE</scope>
    <source>
        <strain evidence="3">cv. W1943</strain>
    </source>
</reference>
<dbReference type="Gramene" id="ORUFI02G25090.1">
    <property type="protein sequence ID" value="ORUFI02G25090.1"/>
    <property type="gene ID" value="ORUFI02G25090"/>
</dbReference>
<dbReference type="eggNOG" id="KOG0239">
    <property type="taxonomic scope" value="Eukaryota"/>
</dbReference>
<sequence>MVSIVVPYQHHSSPSQTTALLNQFPRMSTYNAHVEWPRRSVRRTSLILSEFDVYAVVGGNRPLHMRDIRVTVESDGAFVINFKGVRGSPMVCAICIRKTVAIAEQALDGQADQLRSVSQKYENANKLWAAAISNLENKIKVMKQEQTLLSLEARWPCKRFVQCEDLKLKYNEEMAKRKKLHNIVEETKGLQGAVVPSNSTNMGCLHGPPVLARASAGTAGLTAARGAGTVGRAQLFLLPRDDHDCCSHSGGHALQGSECELTTWSATKQVCLGIARLARSVSLVRHLVHFVIGSSSSTPSCADPAHGVPPFLRSSTGFLDVVLESDPVQWRDETVY</sequence>
<dbReference type="OMA" id="WSATKQV"/>
<dbReference type="Proteomes" id="UP000008022">
    <property type="component" value="Unassembled WGS sequence"/>
</dbReference>
<keyword evidence="3" id="KW-1185">Reference proteome</keyword>
<evidence type="ECO:0000313" key="2">
    <source>
        <dbReference type="EnsemblPlants" id="ORUFI02G25090.1"/>
    </source>
</evidence>
<proteinExistence type="predicted"/>
<reference evidence="2" key="2">
    <citation type="submission" date="2015-06" db="UniProtKB">
        <authorList>
            <consortium name="EnsemblPlants"/>
        </authorList>
    </citation>
    <scope>IDENTIFICATION</scope>
</reference>
<feature type="coiled-coil region" evidence="1">
    <location>
        <begin position="118"/>
        <end position="152"/>
    </location>
</feature>
<dbReference type="EnsemblPlants" id="ORUFI02G25090.1">
    <property type="protein sequence ID" value="ORUFI02G25090.1"/>
    <property type="gene ID" value="ORUFI02G25090"/>
</dbReference>
<keyword evidence="1" id="KW-0175">Coiled coil</keyword>
<dbReference type="HOGENOM" id="CLU_078377_0_0_1"/>
<evidence type="ECO:0000256" key="1">
    <source>
        <dbReference type="SAM" id="Coils"/>
    </source>
</evidence>
<organism evidence="2 3">
    <name type="scientific">Oryza rufipogon</name>
    <name type="common">Brownbeard rice</name>
    <name type="synonym">Asian wild rice</name>
    <dbReference type="NCBI Taxonomy" id="4529"/>
    <lineage>
        <taxon>Eukaryota</taxon>
        <taxon>Viridiplantae</taxon>
        <taxon>Streptophyta</taxon>
        <taxon>Embryophyta</taxon>
        <taxon>Tracheophyta</taxon>
        <taxon>Spermatophyta</taxon>
        <taxon>Magnoliopsida</taxon>
        <taxon>Liliopsida</taxon>
        <taxon>Poales</taxon>
        <taxon>Poaceae</taxon>
        <taxon>BOP clade</taxon>
        <taxon>Oryzoideae</taxon>
        <taxon>Oryzeae</taxon>
        <taxon>Oryzinae</taxon>
        <taxon>Oryza</taxon>
    </lineage>
</organism>
<dbReference type="AlphaFoldDB" id="A0A0E0NHM0"/>
<protein>
    <submittedName>
        <fullName evidence="2">Uncharacterized protein</fullName>
    </submittedName>
</protein>
<accession>A0A0E0NHM0</accession>